<feature type="domain" description="Acyl-CoA dehydrogenase/oxidase N-terminal" evidence="7">
    <location>
        <begin position="3"/>
        <end position="86"/>
    </location>
</feature>
<dbReference type="SUPFAM" id="SSF47203">
    <property type="entry name" value="Acyl-CoA dehydrogenase C-terminal domain-like"/>
    <property type="match status" value="1"/>
</dbReference>
<gene>
    <name evidence="8" type="ORF">HFP15_06015</name>
</gene>
<comment type="similarity">
    <text evidence="2">Belongs to the acyl-CoA dehydrogenase family.</text>
</comment>
<sequence length="343" mass="35138">MTDQDLVVDTVRDILTAHEPFDLSPDRPWNAALWQTLAGTGMTGVGLPEAQGGSGGSPADAVAVVATLAEGAAAVPAAESLLVAGPSLVDAGVPLPDMTEPLTIVCGDTLTATGSGTLRLTGTAADVPWGTVARRAVVLATTNGGTALGVADLPRPRSVRRNLAGEPLGFVEFDGVEMSAAGLAPAAADVVRARFALARAVQLSAAMRQVLAWTVGYAGERVQFGRPIGKFQAVQTEIARMAAEVSASTALTDAAVDALGTPSFVLAAAAAKVRAGSAVEIVARYAHQVHGAIGFTQEHRLHHLTRRLWAWRDEAGGELAWSRVLGTALAGPQGLWPGLTAIA</sequence>
<dbReference type="Gene3D" id="1.10.540.10">
    <property type="entry name" value="Acyl-CoA dehydrogenase/oxidase, N-terminal domain"/>
    <property type="match status" value="1"/>
</dbReference>
<dbReference type="PANTHER" id="PTHR43884:SF20">
    <property type="entry name" value="ACYL-COA DEHYDROGENASE FADE28"/>
    <property type="match status" value="1"/>
</dbReference>
<dbReference type="EMBL" id="JAAXLS010000002">
    <property type="protein sequence ID" value="NKQ52430.1"/>
    <property type="molecule type" value="Genomic_DNA"/>
</dbReference>
<evidence type="ECO:0000259" key="6">
    <source>
        <dbReference type="Pfam" id="PF00441"/>
    </source>
</evidence>
<dbReference type="Pfam" id="PF02771">
    <property type="entry name" value="Acyl-CoA_dh_N"/>
    <property type="match status" value="1"/>
</dbReference>
<comment type="caution">
    <text evidence="8">The sequence shown here is derived from an EMBL/GenBank/DDBJ whole genome shotgun (WGS) entry which is preliminary data.</text>
</comment>
<evidence type="ECO:0000256" key="3">
    <source>
        <dbReference type="ARBA" id="ARBA00022630"/>
    </source>
</evidence>
<dbReference type="RefSeq" id="WP_168512249.1">
    <property type="nucleotide sequence ID" value="NZ_JAAXLS010000002.1"/>
</dbReference>
<dbReference type="InterPro" id="IPR037069">
    <property type="entry name" value="AcylCoA_DH/ox_N_sf"/>
</dbReference>
<dbReference type="InterPro" id="IPR036250">
    <property type="entry name" value="AcylCo_DH-like_C"/>
</dbReference>
<accession>A0ABX1J252</accession>
<evidence type="ECO:0000313" key="8">
    <source>
        <dbReference type="EMBL" id="NKQ52430.1"/>
    </source>
</evidence>
<dbReference type="PANTHER" id="PTHR43884">
    <property type="entry name" value="ACYL-COA DEHYDROGENASE"/>
    <property type="match status" value="1"/>
</dbReference>
<dbReference type="InterPro" id="IPR009100">
    <property type="entry name" value="AcylCoA_DH/oxidase_NM_dom_sf"/>
</dbReference>
<keyword evidence="5" id="KW-0560">Oxidoreductase</keyword>
<protein>
    <submittedName>
        <fullName evidence="8">Acyl-CoA/acyl-ACP dehydrogenase</fullName>
    </submittedName>
</protein>
<evidence type="ECO:0000256" key="1">
    <source>
        <dbReference type="ARBA" id="ARBA00001974"/>
    </source>
</evidence>
<evidence type="ECO:0000259" key="7">
    <source>
        <dbReference type="Pfam" id="PF02771"/>
    </source>
</evidence>
<feature type="domain" description="Acyl-CoA dehydrogenase/oxidase C-terminal" evidence="6">
    <location>
        <begin position="197"/>
        <end position="307"/>
    </location>
</feature>
<keyword evidence="3" id="KW-0285">Flavoprotein</keyword>
<keyword evidence="4" id="KW-0274">FAD</keyword>
<dbReference type="InterPro" id="IPR009075">
    <property type="entry name" value="AcylCo_DH/oxidase_C"/>
</dbReference>
<proteinExistence type="inferred from homology"/>
<organism evidence="8 9">
    <name type="scientific">Amycolatopsis acididurans</name>
    <dbReference type="NCBI Taxonomy" id="2724524"/>
    <lineage>
        <taxon>Bacteria</taxon>
        <taxon>Bacillati</taxon>
        <taxon>Actinomycetota</taxon>
        <taxon>Actinomycetes</taxon>
        <taxon>Pseudonocardiales</taxon>
        <taxon>Pseudonocardiaceae</taxon>
        <taxon>Amycolatopsis</taxon>
    </lineage>
</organism>
<evidence type="ECO:0000256" key="2">
    <source>
        <dbReference type="ARBA" id="ARBA00009347"/>
    </source>
</evidence>
<comment type="cofactor">
    <cofactor evidence="1">
        <name>FAD</name>
        <dbReference type="ChEBI" id="CHEBI:57692"/>
    </cofactor>
</comment>
<dbReference type="InterPro" id="IPR013786">
    <property type="entry name" value="AcylCoA_DH/ox_N"/>
</dbReference>
<reference evidence="8 9" key="1">
    <citation type="submission" date="2020-04" db="EMBL/GenBank/DDBJ databases">
        <title>Novel species.</title>
        <authorList>
            <person name="Teo W.F.A."/>
            <person name="Lipun K."/>
            <person name="Srisuk N."/>
            <person name="Duangmal K."/>
        </authorList>
    </citation>
    <scope>NUCLEOTIDE SEQUENCE [LARGE SCALE GENOMIC DNA]</scope>
    <source>
        <strain evidence="8 9">K13G38</strain>
    </source>
</reference>
<dbReference type="Proteomes" id="UP000715441">
    <property type="component" value="Unassembled WGS sequence"/>
</dbReference>
<name>A0ABX1J252_9PSEU</name>
<evidence type="ECO:0000256" key="5">
    <source>
        <dbReference type="ARBA" id="ARBA00023002"/>
    </source>
</evidence>
<dbReference type="Pfam" id="PF00441">
    <property type="entry name" value="Acyl-CoA_dh_1"/>
    <property type="match status" value="1"/>
</dbReference>
<evidence type="ECO:0000313" key="9">
    <source>
        <dbReference type="Proteomes" id="UP000715441"/>
    </source>
</evidence>
<dbReference type="SUPFAM" id="SSF56645">
    <property type="entry name" value="Acyl-CoA dehydrogenase NM domain-like"/>
    <property type="match status" value="1"/>
</dbReference>
<keyword evidence="9" id="KW-1185">Reference proteome</keyword>
<evidence type="ECO:0000256" key="4">
    <source>
        <dbReference type="ARBA" id="ARBA00022827"/>
    </source>
</evidence>
<dbReference type="Gene3D" id="1.20.140.10">
    <property type="entry name" value="Butyryl-CoA Dehydrogenase, subunit A, domain 3"/>
    <property type="match status" value="1"/>
</dbReference>